<dbReference type="PANTHER" id="PTHR43156:SF9">
    <property type="entry name" value="HAMP DOMAIN-CONTAINING PROTEIN"/>
    <property type="match status" value="1"/>
</dbReference>
<dbReference type="InterPro" id="IPR052016">
    <property type="entry name" value="Bact_Sigma-Reg"/>
</dbReference>
<dbReference type="AlphaFoldDB" id="A0A1I3KKW8"/>
<evidence type="ECO:0000313" key="4">
    <source>
        <dbReference type="Proteomes" id="UP000182737"/>
    </source>
</evidence>
<name>A0A1I3KKW8_9SPIR</name>
<gene>
    <name evidence="3" type="ORF">SAMN04487775_10527</name>
</gene>
<feature type="domain" description="PPM-type phosphatase" evidence="2">
    <location>
        <begin position="190"/>
        <end position="416"/>
    </location>
</feature>
<protein>
    <submittedName>
        <fullName evidence="3">Serine phosphatase RsbU, regulator of sigma subunit</fullName>
    </submittedName>
</protein>
<dbReference type="OrthoDB" id="356209at2"/>
<proteinExistence type="predicted"/>
<dbReference type="Gene3D" id="3.60.40.10">
    <property type="entry name" value="PPM-type phosphatase domain"/>
    <property type="match status" value="1"/>
</dbReference>
<reference evidence="4" key="1">
    <citation type="submission" date="2016-10" db="EMBL/GenBank/DDBJ databases">
        <authorList>
            <person name="Varghese N."/>
            <person name="Submissions S."/>
        </authorList>
    </citation>
    <scope>NUCLEOTIDE SEQUENCE [LARGE SCALE GENOMIC DNA]</scope>
    <source>
        <strain evidence="4">XBD1002</strain>
    </source>
</reference>
<sequence length="416" mass="46108">MEEEIIDSSFFSEDLEEKSSVDVKKTGFENSFNERQVGSITMAIEPVSSRASLDTVLEMFEEQPDLTAVPIERNDWVIGVVERDVIEKNKAAGFKLFASKTCGDYVKECPFTLNCSDFIETVAAKVNDTAIKVEIKHLIVLLNNRSFYGIVSIAKMNAKLEELRAKDMEKAAAIQQNMLKKNSNTKKFPFDVCIWNKMANAVGGDYYVAQELCEGRYLIGSFDVSGKNVSAALLTVTLGSIFSMLAMQDCSKLNASQLVIMLDNFLKEIVPVGNFITGAVCCVDYKAKTVSVFNCGHTNVFAYLKDEAGKGRVATLAPTLPPFGMGAVAETITGEKKGAYKMPLKNGLQIDLYSDGFTDMQSDDGERFDEARTKAFFGELFKTDVYSAEKTIEKTVTDWIQHALLPDDITVMNIRF</sequence>
<dbReference type="InterPro" id="IPR036457">
    <property type="entry name" value="PPM-type-like_dom_sf"/>
</dbReference>
<keyword evidence="4" id="KW-1185">Reference proteome</keyword>
<dbReference type="SMART" id="SM00331">
    <property type="entry name" value="PP2C_SIG"/>
    <property type="match status" value="1"/>
</dbReference>
<evidence type="ECO:0000256" key="1">
    <source>
        <dbReference type="ARBA" id="ARBA00022801"/>
    </source>
</evidence>
<accession>A0A1I3KKW8</accession>
<dbReference type="Proteomes" id="UP000182737">
    <property type="component" value="Unassembled WGS sequence"/>
</dbReference>
<dbReference type="PANTHER" id="PTHR43156">
    <property type="entry name" value="STAGE II SPORULATION PROTEIN E-RELATED"/>
    <property type="match status" value="1"/>
</dbReference>
<dbReference type="InterPro" id="IPR001932">
    <property type="entry name" value="PPM-type_phosphatase-like_dom"/>
</dbReference>
<dbReference type="GO" id="GO:0016791">
    <property type="term" value="F:phosphatase activity"/>
    <property type="evidence" value="ECO:0007669"/>
    <property type="project" value="TreeGrafter"/>
</dbReference>
<dbReference type="RefSeq" id="WP_074931360.1">
    <property type="nucleotide sequence ID" value="NZ_FORI01000005.1"/>
</dbReference>
<evidence type="ECO:0000259" key="2">
    <source>
        <dbReference type="SMART" id="SM00331"/>
    </source>
</evidence>
<organism evidence="3 4">
    <name type="scientific">Treponema bryantii</name>
    <dbReference type="NCBI Taxonomy" id="163"/>
    <lineage>
        <taxon>Bacteria</taxon>
        <taxon>Pseudomonadati</taxon>
        <taxon>Spirochaetota</taxon>
        <taxon>Spirochaetia</taxon>
        <taxon>Spirochaetales</taxon>
        <taxon>Treponemataceae</taxon>
        <taxon>Treponema</taxon>
    </lineage>
</organism>
<evidence type="ECO:0000313" key="3">
    <source>
        <dbReference type="EMBL" id="SFI73132.1"/>
    </source>
</evidence>
<dbReference type="Pfam" id="PF07228">
    <property type="entry name" value="SpoIIE"/>
    <property type="match status" value="1"/>
</dbReference>
<dbReference type="EMBL" id="FORI01000005">
    <property type="protein sequence ID" value="SFI73132.1"/>
    <property type="molecule type" value="Genomic_DNA"/>
</dbReference>
<keyword evidence="1" id="KW-0378">Hydrolase</keyword>